<dbReference type="Proteomes" id="UP000626656">
    <property type="component" value="Unassembled WGS sequence"/>
</dbReference>
<accession>A0ABM8MB47</accession>
<dbReference type="EMBL" id="CAHJWF010000510">
    <property type="protein sequence ID" value="CAB5507997.1"/>
    <property type="molecule type" value="Genomic_DNA"/>
</dbReference>
<reference evidence="1 2" key="1">
    <citation type="submission" date="2020-05" db="EMBL/GenBank/DDBJ databases">
        <authorList>
            <person name="Petersen J."/>
            <person name="Sayavedra L."/>
        </authorList>
    </citation>
    <scope>NUCLEOTIDE SEQUENCE [LARGE SCALE GENOMIC DNA]</scope>
    <source>
        <strain evidence="1">B azoricus SOX ET2 1586I</strain>
    </source>
</reference>
<feature type="non-terminal residue" evidence="1">
    <location>
        <position position="410"/>
    </location>
</feature>
<keyword evidence="2" id="KW-1185">Reference proteome</keyword>
<name>A0ABM8MB47_9GAMM</name>
<dbReference type="InterPro" id="IPR050708">
    <property type="entry name" value="T6SS_VgrG/RHS"/>
</dbReference>
<evidence type="ECO:0008006" key="3">
    <source>
        <dbReference type="Google" id="ProtNLM"/>
    </source>
</evidence>
<dbReference type="InterPro" id="IPR006530">
    <property type="entry name" value="YD"/>
</dbReference>
<dbReference type="NCBIfam" id="TIGR01643">
    <property type="entry name" value="YD_repeat_2x"/>
    <property type="match status" value="1"/>
</dbReference>
<sequence length="410" mass="45370">ALLRSVVTHKAPNTPNITRTSSFTYNNKGLLSSETIAPKTNKSLTTTYEYDRFGNKTKSTTTGSGIDGSSTTIKYSADGKFPIKTTNALGHFETKTFDAKTGNILTLKGPNGLSTTWQYDSLGRKTLESRADDTTTKVHYQWVENEPQDILYENGSPNSLYKNEPQNSLYQVTTTTSGSSPKTTYFDAFNRTLREQHTGFDGRKINNDTYYDNLGRVQRASLPYFVDEQSYFVTTQYDAIGRLTSTTKPADNGKTATSSTTYNGFSTTITNPLGHQKTTTKNAIGEIIRIDEPKSAWLTHHYNSIGNLIKTVVGGVNTTMEYDIRGNKIKMNDPDLGTWTYAYNAIGKLFSQTDANGQTSTIAYDKLGRIAQRVEAEGTSSWTYDTKSNGIGKLSVVKGPNGYKKELSYD</sequence>
<protein>
    <recommendedName>
        <fullName evidence="3">RHS repeat protein</fullName>
    </recommendedName>
</protein>
<dbReference type="PANTHER" id="PTHR32305:SF15">
    <property type="entry name" value="PROTEIN RHSA-RELATED"/>
    <property type="match status" value="1"/>
</dbReference>
<evidence type="ECO:0000313" key="1">
    <source>
        <dbReference type="EMBL" id="CAB5507997.1"/>
    </source>
</evidence>
<feature type="non-terminal residue" evidence="1">
    <location>
        <position position="1"/>
    </location>
</feature>
<organism evidence="1 2">
    <name type="scientific">Bathymodiolus thermophilus thioautotrophic gill symbiont</name>
    <dbReference type="NCBI Taxonomy" id="2360"/>
    <lineage>
        <taxon>Bacteria</taxon>
        <taxon>Pseudomonadati</taxon>
        <taxon>Pseudomonadota</taxon>
        <taxon>Gammaproteobacteria</taxon>
        <taxon>sulfur-oxidizing symbionts</taxon>
    </lineage>
</organism>
<dbReference type="InterPro" id="IPR031325">
    <property type="entry name" value="RHS_repeat"/>
</dbReference>
<evidence type="ECO:0000313" key="2">
    <source>
        <dbReference type="Proteomes" id="UP000626656"/>
    </source>
</evidence>
<dbReference type="PANTHER" id="PTHR32305">
    <property type="match status" value="1"/>
</dbReference>
<proteinExistence type="predicted"/>
<dbReference type="Gene3D" id="2.180.10.10">
    <property type="entry name" value="RHS repeat-associated core"/>
    <property type="match status" value="2"/>
</dbReference>
<comment type="caution">
    <text evidence="1">The sequence shown here is derived from an EMBL/GenBank/DDBJ whole genome shotgun (WGS) entry which is preliminary data.</text>
</comment>
<dbReference type="Pfam" id="PF05593">
    <property type="entry name" value="RHS_repeat"/>
    <property type="match status" value="2"/>
</dbReference>
<gene>
    <name evidence="1" type="ORF">AZO1586I_2272</name>
</gene>